<name>A0A0F9BPW0_9ZZZZ</name>
<dbReference type="Pfam" id="PF03992">
    <property type="entry name" value="ABM"/>
    <property type="match status" value="1"/>
</dbReference>
<evidence type="ECO:0000313" key="3">
    <source>
        <dbReference type="EMBL" id="KKL23915.1"/>
    </source>
</evidence>
<dbReference type="Gene3D" id="3.30.70.100">
    <property type="match status" value="1"/>
</dbReference>
<dbReference type="InterPro" id="IPR011008">
    <property type="entry name" value="Dimeric_a/b-barrel"/>
</dbReference>
<organism evidence="3">
    <name type="scientific">marine sediment metagenome</name>
    <dbReference type="NCBI Taxonomy" id="412755"/>
    <lineage>
        <taxon>unclassified sequences</taxon>
        <taxon>metagenomes</taxon>
        <taxon>ecological metagenomes</taxon>
    </lineage>
</organism>
<feature type="region of interest" description="Disordered" evidence="1">
    <location>
        <begin position="68"/>
        <end position="89"/>
    </location>
</feature>
<accession>A0A0F9BPW0</accession>
<proteinExistence type="predicted"/>
<reference evidence="3" key="1">
    <citation type="journal article" date="2015" name="Nature">
        <title>Complex archaea that bridge the gap between prokaryotes and eukaryotes.</title>
        <authorList>
            <person name="Spang A."/>
            <person name="Saw J.H."/>
            <person name="Jorgensen S.L."/>
            <person name="Zaremba-Niedzwiedzka K."/>
            <person name="Martijn J."/>
            <person name="Lind A.E."/>
            <person name="van Eijk R."/>
            <person name="Schleper C."/>
            <person name="Guy L."/>
            <person name="Ettema T.J."/>
        </authorList>
    </citation>
    <scope>NUCLEOTIDE SEQUENCE</scope>
</reference>
<feature type="domain" description="ABM" evidence="2">
    <location>
        <begin position="2"/>
        <end position="89"/>
    </location>
</feature>
<dbReference type="PROSITE" id="PS51725">
    <property type="entry name" value="ABM"/>
    <property type="match status" value="1"/>
</dbReference>
<evidence type="ECO:0000259" key="2">
    <source>
        <dbReference type="PROSITE" id="PS51725"/>
    </source>
</evidence>
<evidence type="ECO:0000256" key="1">
    <source>
        <dbReference type="SAM" id="MobiDB-lite"/>
    </source>
</evidence>
<dbReference type="PANTHER" id="PTHR40624:SF1">
    <property type="entry name" value="BIOSYNTHESIS MONOOXYGENASE, PUTATIVE (AFU_ORTHOLOGUE AFUA_1G12025)-RELATED"/>
    <property type="match status" value="1"/>
</dbReference>
<dbReference type="EMBL" id="LAZR01036791">
    <property type="protein sequence ID" value="KKL23915.1"/>
    <property type="molecule type" value="Genomic_DNA"/>
</dbReference>
<comment type="caution">
    <text evidence="3">The sequence shown here is derived from an EMBL/GenBank/DDBJ whole genome shotgun (WGS) entry which is preliminary data.</text>
</comment>
<dbReference type="SUPFAM" id="SSF54909">
    <property type="entry name" value="Dimeric alpha+beta barrel"/>
    <property type="match status" value="1"/>
</dbReference>
<feature type="compositionally biased region" description="Polar residues" evidence="1">
    <location>
        <begin position="68"/>
        <end position="77"/>
    </location>
</feature>
<dbReference type="InterPro" id="IPR007138">
    <property type="entry name" value="ABM_dom"/>
</dbReference>
<dbReference type="PANTHER" id="PTHR40624">
    <property type="entry name" value="BIOSYNTHESIS MONOOXYGENASE, PUTATIVE (AFU_ORTHOLOGUE AFUA_1G12025)-RELATED"/>
    <property type="match status" value="1"/>
</dbReference>
<sequence>MITILARFKIQPGKEAEAEKVLREMAAAVEANEPGALVYLFNRSQKDPSEITVFEAYADGEAFAAHSQSPHMGQLRSNFGPLFDPASVK</sequence>
<feature type="non-terminal residue" evidence="3">
    <location>
        <position position="89"/>
    </location>
</feature>
<protein>
    <recommendedName>
        <fullName evidence="2">ABM domain-containing protein</fullName>
    </recommendedName>
</protein>
<dbReference type="AlphaFoldDB" id="A0A0F9BPW0"/>
<gene>
    <name evidence="3" type="ORF">LCGC14_2420590</name>
</gene>